<dbReference type="GO" id="GO:0061723">
    <property type="term" value="P:glycophagy"/>
    <property type="evidence" value="ECO:0007669"/>
    <property type="project" value="UniProtKB-ARBA"/>
</dbReference>
<feature type="domain" description="CBM20" evidence="10">
    <location>
        <begin position="279"/>
        <end position="379"/>
    </location>
</feature>
<dbReference type="GO" id="GO:2001070">
    <property type="term" value="F:starch binding"/>
    <property type="evidence" value="ECO:0007669"/>
    <property type="project" value="InterPro"/>
</dbReference>
<dbReference type="InterPro" id="IPR002044">
    <property type="entry name" value="CBM20"/>
</dbReference>
<dbReference type="Gene3D" id="2.60.40.10">
    <property type="entry name" value="Immunoglobulins"/>
    <property type="match status" value="1"/>
</dbReference>
<evidence type="ECO:0000256" key="8">
    <source>
        <dbReference type="ARBA" id="ARBA00076001"/>
    </source>
</evidence>
<evidence type="ECO:0000313" key="11">
    <source>
        <dbReference type="EMBL" id="KAG5834638.1"/>
    </source>
</evidence>
<dbReference type="PANTHER" id="PTHR15048">
    <property type="entry name" value="STARCH-BINDING DOMAIN-CONTAINING PROTEIN 1"/>
    <property type="match status" value="1"/>
</dbReference>
<evidence type="ECO:0000259" key="10">
    <source>
        <dbReference type="PROSITE" id="PS51166"/>
    </source>
</evidence>
<evidence type="ECO:0000256" key="1">
    <source>
        <dbReference type="ARBA" id="ARBA00004643"/>
    </source>
</evidence>
<dbReference type="PANTHER" id="PTHR15048:SF0">
    <property type="entry name" value="STARCH-BINDING DOMAIN-CONTAINING PROTEIN 1"/>
    <property type="match status" value="1"/>
</dbReference>
<gene>
    <name evidence="11" type="ORF">ANANG_G00263560</name>
</gene>
<dbReference type="SMART" id="SM01065">
    <property type="entry name" value="CBM_2"/>
    <property type="match status" value="1"/>
</dbReference>
<organism evidence="11 12">
    <name type="scientific">Anguilla anguilla</name>
    <name type="common">European freshwater eel</name>
    <name type="synonym">Muraena anguilla</name>
    <dbReference type="NCBI Taxonomy" id="7936"/>
    <lineage>
        <taxon>Eukaryota</taxon>
        <taxon>Metazoa</taxon>
        <taxon>Chordata</taxon>
        <taxon>Craniata</taxon>
        <taxon>Vertebrata</taxon>
        <taxon>Euteleostomi</taxon>
        <taxon>Actinopterygii</taxon>
        <taxon>Neopterygii</taxon>
        <taxon>Teleostei</taxon>
        <taxon>Anguilliformes</taxon>
        <taxon>Anguillidae</taxon>
        <taxon>Anguilla</taxon>
    </lineage>
</organism>
<dbReference type="GO" id="GO:0034045">
    <property type="term" value="C:phagophore assembly site membrane"/>
    <property type="evidence" value="ECO:0007669"/>
    <property type="project" value="UniProtKB-SubCell"/>
</dbReference>
<dbReference type="PROSITE" id="PS51166">
    <property type="entry name" value="CBM20"/>
    <property type="match status" value="1"/>
</dbReference>
<evidence type="ECO:0000256" key="5">
    <source>
        <dbReference type="ARBA" id="ARBA00062412"/>
    </source>
</evidence>
<comment type="subunit">
    <text evidence="5">Interacts with the ATG8 family proteins GABARAP and GABARAPL1. Interacts with several glycogen-associated proteins, such as GYS2 (liver glycogen synthase), GDE (glycogen debranching enzyme), GBE1 (glycogen branching enzyme 1) and EPM2A (Laforin).</text>
</comment>
<sequence length="380" mass="42547">MTSEQSKPIALDERDAHSFFCMFGRYEPAMALGIIVMLSVWALFIVLHRTMRGQRRKKETEVREVEKTTIKEERRCHTESTENLREDVSKAQDNSIGERGGVVSLPHDPGLCDGALDELTWTVIGEYQTKAVPESHDNVKACWDIPLKHKVKELASENQKSLKVNAAGEISDSKMKSRDGSMTQPPEDNYEKTEINIMEATMDYNEWMNGSTVEMNKMISSSGKILNGTGGLGDVGTAEQCLQKSADSNFAKISITKESGATFTLFDGDPTAERAAAVQPMHQKVAVSFCVHYITHSPLQLLAVTGNQQALGNWEKFVPLRSAKDGFWANSVALPADSHVEWKFVVVENGRIHRWEECSNRQLQTGYEEVIHLHKWWGCA</sequence>
<dbReference type="Pfam" id="PF00686">
    <property type="entry name" value="CBM_20"/>
    <property type="match status" value="1"/>
</dbReference>
<dbReference type="FunFam" id="2.60.40.10:FF:000552">
    <property type="entry name" value="Related to glucoamylase"/>
    <property type="match status" value="1"/>
</dbReference>
<comment type="function">
    <text evidence="3">Acts as a cargo receptor for glycogen. Delivers its cargo to an autophagic pathway called glycophagy, resulting in the transport of glycogen to lysosomes.</text>
</comment>
<dbReference type="GO" id="GO:0005789">
    <property type="term" value="C:endoplasmic reticulum membrane"/>
    <property type="evidence" value="ECO:0007669"/>
    <property type="project" value="UniProtKB-SubCell"/>
</dbReference>
<dbReference type="Proteomes" id="UP001044222">
    <property type="component" value="Chromosome 15"/>
</dbReference>
<evidence type="ECO:0000256" key="6">
    <source>
        <dbReference type="ARBA" id="ARBA00073038"/>
    </source>
</evidence>
<keyword evidence="9" id="KW-0472">Membrane</keyword>
<dbReference type="InterPro" id="IPR013783">
    <property type="entry name" value="Ig-like_fold"/>
</dbReference>
<keyword evidence="9" id="KW-0812">Transmembrane</keyword>
<evidence type="ECO:0000256" key="7">
    <source>
        <dbReference type="ARBA" id="ARBA00075794"/>
    </source>
</evidence>
<protein>
    <recommendedName>
        <fullName evidence="6">Starch-binding domain-containing protein 1</fullName>
    </recommendedName>
    <alternativeName>
        <fullName evidence="7">Genethonin-1</fullName>
    </alternativeName>
    <alternativeName>
        <fullName evidence="8">Glycophagy cargo receptor stbd1</fullName>
    </alternativeName>
</protein>
<comment type="subcellular location">
    <subcellularLocation>
        <location evidence="2">Cell membrane</location>
        <location evidence="2">Sarcolemma</location>
        <location evidence="2">T-tubule</location>
    </subcellularLocation>
    <subcellularLocation>
        <location evidence="1">Endoplasmic reticulum membrane</location>
        <topology evidence="1">Single-pass type III membrane protein</topology>
    </subcellularLocation>
    <subcellularLocation>
        <location evidence="4">Preautophagosomal structure membrane</location>
        <topology evidence="4">Single-pass type III membrane protein</topology>
    </subcellularLocation>
</comment>
<dbReference type="EMBL" id="JAFIRN010000015">
    <property type="protein sequence ID" value="KAG5834638.1"/>
    <property type="molecule type" value="Genomic_DNA"/>
</dbReference>
<evidence type="ECO:0000256" key="9">
    <source>
        <dbReference type="SAM" id="Phobius"/>
    </source>
</evidence>
<keyword evidence="9" id="KW-1133">Transmembrane helix</keyword>
<dbReference type="SUPFAM" id="SSF49452">
    <property type="entry name" value="Starch-binding domain-like"/>
    <property type="match status" value="1"/>
</dbReference>
<comment type="caution">
    <text evidence="11">The sequence shown here is derived from an EMBL/GenBank/DDBJ whole genome shotgun (WGS) entry which is preliminary data.</text>
</comment>
<accession>A0A9D3LXW2</accession>
<reference evidence="11" key="1">
    <citation type="submission" date="2021-01" db="EMBL/GenBank/DDBJ databases">
        <title>A chromosome-scale assembly of European eel, Anguilla anguilla.</title>
        <authorList>
            <person name="Henkel C."/>
            <person name="Jong-Raadsen S.A."/>
            <person name="Dufour S."/>
            <person name="Weltzien F.-A."/>
            <person name="Palstra A.P."/>
            <person name="Pelster B."/>
            <person name="Spaink H.P."/>
            <person name="Van Den Thillart G.E."/>
            <person name="Jansen H."/>
            <person name="Zahm M."/>
            <person name="Klopp C."/>
            <person name="Cedric C."/>
            <person name="Louis A."/>
            <person name="Berthelot C."/>
            <person name="Parey E."/>
            <person name="Roest Crollius H."/>
            <person name="Montfort J."/>
            <person name="Robinson-Rechavi M."/>
            <person name="Bucao C."/>
            <person name="Bouchez O."/>
            <person name="Gislard M."/>
            <person name="Lluch J."/>
            <person name="Milhes M."/>
            <person name="Lampietro C."/>
            <person name="Lopez Roques C."/>
            <person name="Donnadieu C."/>
            <person name="Braasch I."/>
            <person name="Desvignes T."/>
            <person name="Postlethwait J."/>
            <person name="Bobe J."/>
            <person name="Guiguen Y."/>
            <person name="Dirks R."/>
        </authorList>
    </citation>
    <scope>NUCLEOTIDE SEQUENCE</scope>
    <source>
        <strain evidence="11">Tag_6206</strain>
        <tissue evidence="11">Liver</tissue>
    </source>
</reference>
<proteinExistence type="predicted"/>
<dbReference type="GO" id="GO:0030315">
    <property type="term" value="C:T-tubule"/>
    <property type="evidence" value="ECO:0007669"/>
    <property type="project" value="UniProtKB-SubCell"/>
</dbReference>
<evidence type="ECO:0000313" key="12">
    <source>
        <dbReference type="Proteomes" id="UP001044222"/>
    </source>
</evidence>
<dbReference type="AlphaFoldDB" id="A0A9D3LXW2"/>
<evidence type="ECO:0000256" key="2">
    <source>
        <dbReference type="ARBA" id="ARBA00024012"/>
    </source>
</evidence>
<feature type="transmembrane region" description="Helical" evidence="9">
    <location>
        <begin position="29"/>
        <end position="47"/>
    </location>
</feature>
<dbReference type="InterPro" id="IPR013784">
    <property type="entry name" value="Carb-bd-like_fold"/>
</dbReference>
<evidence type="ECO:0000256" key="4">
    <source>
        <dbReference type="ARBA" id="ARBA00060405"/>
    </source>
</evidence>
<keyword evidence="12" id="KW-1185">Reference proteome</keyword>
<name>A0A9D3LXW2_ANGAN</name>
<evidence type="ECO:0000256" key="3">
    <source>
        <dbReference type="ARBA" id="ARBA00053886"/>
    </source>
</evidence>